<evidence type="ECO:0000259" key="3">
    <source>
        <dbReference type="PROSITE" id="PS51186"/>
    </source>
</evidence>
<keyword evidence="2" id="KW-0012">Acyltransferase</keyword>
<dbReference type="PANTHER" id="PTHR43877:SF2">
    <property type="entry name" value="AMINOALKYLPHOSPHONATE N-ACETYLTRANSFERASE-RELATED"/>
    <property type="match status" value="1"/>
</dbReference>
<keyword evidence="5" id="KW-1185">Reference proteome</keyword>
<dbReference type="Proteomes" id="UP000620366">
    <property type="component" value="Unassembled WGS sequence"/>
</dbReference>
<feature type="domain" description="N-acetyltransferase" evidence="3">
    <location>
        <begin position="28"/>
        <end position="178"/>
    </location>
</feature>
<evidence type="ECO:0000313" key="5">
    <source>
        <dbReference type="Proteomes" id="UP000620366"/>
    </source>
</evidence>
<evidence type="ECO:0000256" key="1">
    <source>
        <dbReference type="ARBA" id="ARBA00022679"/>
    </source>
</evidence>
<dbReference type="InterPro" id="IPR050832">
    <property type="entry name" value="Bact_Acetyltransf"/>
</dbReference>
<dbReference type="GO" id="GO:0016747">
    <property type="term" value="F:acyltransferase activity, transferring groups other than amino-acyl groups"/>
    <property type="evidence" value="ECO:0007669"/>
    <property type="project" value="InterPro"/>
</dbReference>
<dbReference type="EMBL" id="JACRSP010000003">
    <property type="protein sequence ID" value="MBC8536656.1"/>
    <property type="molecule type" value="Genomic_DNA"/>
</dbReference>
<dbReference type="PROSITE" id="PS51186">
    <property type="entry name" value="GNAT"/>
    <property type="match status" value="1"/>
</dbReference>
<evidence type="ECO:0000256" key="2">
    <source>
        <dbReference type="ARBA" id="ARBA00023315"/>
    </source>
</evidence>
<dbReference type="SUPFAM" id="SSF55729">
    <property type="entry name" value="Acyl-CoA N-acyltransferases (Nat)"/>
    <property type="match status" value="1"/>
</dbReference>
<dbReference type="InterPro" id="IPR016181">
    <property type="entry name" value="Acyl_CoA_acyltransferase"/>
</dbReference>
<dbReference type="CDD" id="cd04301">
    <property type="entry name" value="NAT_SF"/>
    <property type="match status" value="1"/>
</dbReference>
<dbReference type="InterPro" id="IPR000182">
    <property type="entry name" value="GNAT_dom"/>
</dbReference>
<proteinExistence type="predicted"/>
<dbReference type="Pfam" id="PF00583">
    <property type="entry name" value="Acetyltransf_1"/>
    <property type="match status" value="1"/>
</dbReference>
<organism evidence="4 5">
    <name type="scientific">Feifania hominis</name>
    <dbReference type="NCBI Taxonomy" id="2763660"/>
    <lineage>
        <taxon>Bacteria</taxon>
        <taxon>Bacillati</taxon>
        <taxon>Bacillota</taxon>
        <taxon>Clostridia</taxon>
        <taxon>Eubacteriales</taxon>
        <taxon>Feifaniaceae</taxon>
        <taxon>Feifania</taxon>
    </lineage>
</organism>
<dbReference type="AlphaFoldDB" id="A0A926DEC6"/>
<gene>
    <name evidence="4" type="ORF">H8695_08165</name>
</gene>
<keyword evidence="1" id="KW-0808">Transferase</keyword>
<protein>
    <submittedName>
        <fullName evidence="4">GNAT family N-acetyltransferase</fullName>
    </submittedName>
</protein>
<name>A0A926DEC6_9FIRM</name>
<dbReference type="Gene3D" id="3.40.630.30">
    <property type="match status" value="1"/>
</dbReference>
<accession>A0A926DEC6</accession>
<dbReference type="PANTHER" id="PTHR43877">
    <property type="entry name" value="AMINOALKYLPHOSPHONATE N-ACETYLTRANSFERASE-RELATED-RELATED"/>
    <property type="match status" value="1"/>
</dbReference>
<sequence length="179" mass="20775">MKLCYRGLGADEICRELFYGFVRRQVVTDCWRREEGRWVIREDGFVDDWAEEDYRELITSLKSTAARSGLVYACFCDGALKGFVSVEPERFGARREYLDLTNLHVSEDMRGRGIGTVLFRAARQWARREGASKLYLSAHSAVETQAFYRARGCVEAREYSREHVEREPFDCQLECSCEP</sequence>
<evidence type="ECO:0000313" key="4">
    <source>
        <dbReference type="EMBL" id="MBC8536656.1"/>
    </source>
</evidence>
<comment type="caution">
    <text evidence="4">The sequence shown here is derived from an EMBL/GenBank/DDBJ whole genome shotgun (WGS) entry which is preliminary data.</text>
</comment>
<reference evidence="4" key="1">
    <citation type="submission" date="2020-08" db="EMBL/GenBank/DDBJ databases">
        <title>Genome public.</title>
        <authorList>
            <person name="Liu C."/>
            <person name="Sun Q."/>
        </authorList>
    </citation>
    <scope>NUCLEOTIDE SEQUENCE</scope>
    <source>
        <strain evidence="4">BX7</strain>
    </source>
</reference>